<feature type="domain" description="N-acetyltransferase" evidence="1">
    <location>
        <begin position="1"/>
        <end position="130"/>
    </location>
</feature>
<keyword evidence="3" id="KW-1185">Reference proteome</keyword>
<gene>
    <name evidence="2" type="ordered locus">Curi_c14290</name>
</gene>
<dbReference type="eggNOG" id="ENOG5033K7Z">
    <property type="taxonomic scope" value="Bacteria"/>
</dbReference>
<dbReference type="HOGENOM" id="CLU_1802689_0_0_9"/>
<reference evidence="2 3" key="1">
    <citation type="journal article" date="2012" name="PLoS ONE">
        <title>The purine-utilizing bacterium Clostridium acidurici 9a: a genome-guided metabolic reconsideration.</title>
        <authorList>
            <person name="Hartwich K."/>
            <person name="Poehlein A."/>
            <person name="Daniel R."/>
        </authorList>
    </citation>
    <scope>NUCLEOTIDE SEQUENCE [LARGE SCALE GENOMIC DNA]</scope>
    <source>
        <strain evidence="3">ATCC 7906 / DSM 604 / BCRC 14475 / CIP 104303 / KCTC 5404 / NCIMB 10678 / 9a</strain>
    </source>
</reference>
<evidence type="ECO:0000313" key="3">
    <source>
        <dbReference type="Proteomes" id="UP000006094"/>
    </source>
</evidence>
<dbReference type="GO" id="GO:0016747">
    <property type="term" value="F:acyltransferase activity, transferring groups other than amino-acyl groups"/>
    <property type="evidence" value="ECO:0007669"/>
    <property type="project" value="InterPro"/>
</dbReference>
<dbReference type="OrthoDB" id="1727266at2"/>
<dbReference type="InterPro" id="IPR016181">
    <property type="entry name" value="Acyl_CoA_acyltransferase"/>
</dbReference>
<dbReference type="Proteomes" id="UP000006094">
    <property type="component" value="Chromosome"/>
</dbReference>
<dbReference type="STRING" id="1128398.Curi_c14290"/>
<dbReference type="EMBL" id="CP003326">
    <property type="protein sequence ID" value="AFS78439.1"/>
    <property type="molecule type" value="Genomic_DNA"/>
</dbReference>
<accession>K0AYW5</accession>
<organism evidence="2 3">
    <name type="scientific">Gottschalkia acidurici (strain ATCC 7906 / DSM 604 / BCRC 14475 / CIP 104303 / KCTC 5404 / NCIMB 10678 / 9a)</name>
    <name type="common">Clostridium acidurici</name>
    <dbReference type="NCBI Taxonomy" id="1128398"/>
    <lineage>
        <taxon>Bacteria</taxon>
        <taxon>Bacillati</taxon>
        <taxon>Bacillota</taxon>
        <taxon>Tissierellia</taxon>
        <taxon>Tissierellales</taxon>
        <taxon>Gottschalkiaceae</taxon>
        <taxon>Gottschalkia</taxon>
    </lineage>
</organism>
<dbReference type="InterPro" id="IPR000182">
    <property type="entry name" value="GNAT_dom"/>
</dbReference>
<dbReference type="RefSeq" id="WP_014967576.1">
    <property type="nucleotide sequence ID" value="NC_018664.1"/>
</dbReference>
<dbReference type="Pfam" id="PF00583">
    <property type="entry name" value="Acetyltransf_1"/>
    <property type="match status" value="1"/>
</dbReference>
<sequence length="143" mass="16915">MIIARKINSEKEEEVLKNILRQYNINDEHKDNDVTYILLLDDKIVGVCKLTCYHDIGILKYIVIDKKETGQDLGDALLRSALNYCFRNNISRVYYKTIDDYLIKKGFEKNKNYLKNVEHEEEYLLEVNLERFFNRPCKSSGGR</sequence>
<dbReference type="Gene3D" id="3.40.630.30">
    <property type="match status" value="1"/>
</dbReference>
<dbReference type="PROSITE" id="PS51186">
    <property type="entry name" value="GNAT"/>
    <property type="match status" value="1"/>
</dbReference>
<evidence type="ECO:0000313" key="2">
    <source>
        <dbReference type="EMBL" id="AFS78439.1"/>
    </source>
</evidence>
<dbReference type="SUPFAM" id="SSF55729">
    <property type="entry name" value="Acyl-CoA N-acyltransferases (Nat)"/>
    <property type="match status" value="1"/>
</dbReference>
<name>K0AYW5_GOTA9</name>
<proteinExistence type="predicted"/>
<dbReference type="AlphaFoldDB" id="K0AYW5"/>
<protein>
    <submittedName>
        <fullName evidence="2">GCN5-like N-acetyltransferase</fullName>
    </submittedName>
</protein>
<evidence type="ECO:0000259" key="1">
    <source>
        <dbReference type="PROSITE" id="PS51186"/>
    </source>
</evidence>
<dbReference type="KEGG" id="cad:Curi_c14290"/>